<reference evidence="1 2" key="1">
    <citation type="submission" date="2016-10" db="EMBL/GenBank/DDBJ databases">
        <authorList>
            <person name="de Groot N.N."/>
        </authorList>
    </citation>
    <scope>NUCLEOTIDE SEQUENCE [LARGE SCALE GENOMIC DNA]</scope>
    <source>
        <strain evidence="1 2">DSM 43941</strain>
    </source>
</reference>
<dbReference type="InterPro" id="IPR012349">
    <property type="entry name" value="Split_barrel_FMN-bd"/>
</dbReference>
<accession>A0A1H1ZIJ8</accession>
<protein>
    <recommendedName>
        <fullName evidence="3">Deazaflavin-dependent oxidoreductase, nitroreductase family</fullName>
    </recommendedName>
</protein>
<dbReference type="Proteomes" id="UP000198688">
    <property type="component" value="Chromosome I"/>
</dbReference>
<sequence>MTSSPFVRATTPAVRFLAGRRGLPIWGVIHHRGRKTGRDLAVPIAVTVAPDGFVINLPWGAGTNWVRNVLAAGVCVLRWKGLDYRLDQPRILDAAAARPYYGSTAWKFAQRFFPADAWLLLHHAGR</sequence>
<dbReference type="Gene3D" id="2.30.110.10">
    <property type="entry name" value="Electron Transport, Fmn-binding Protein, Chain A"/>
    <property type="match status" value="1"/>
</dbReference>
<dbReference type="EMBL" id="LT629758">
    <property type="protein sequence ID" value="SDT33490.1"/>
    <property type="molecule type" value="Genomic_DNA"/>
</dbReference>
<keyword evidence="2" id="KW-1185">Reference proteome</keyword>
<dbReference type="STRING" id="113562.SAMN04489716_3339"/>
<name>A0A1H1ZIJ8_9ACTN</name>
<evidence type="ECO:0000313" key="1">
    <source>
        <dbReference type="EMBL" id="SDT33490.1"/>
    </source>
</evidence>
<dbReference type="AlphaFoldDB" id="A0A1H1ZIJ8"/>
<dbReference type="OrthoDB" id="3778270at2"/>
<evidence type="ECO:0000313" key="2">
    <source>
        <dbReference type="Proteomes" id="UP000198688"/>
    </source>
</evidence>
<gene>
    <name evidence="1" type="ORF">SAMN04489716_3339</name>
</gene>
<proteinExistence type="predicted"/>
<evidence type="ECO:0008006" key="3">
    <source>
        <dbReference type="Google" id="ProtNLM"/>
    </source>
</evidence>
<organism evidence="1 2">
    <name type="scientific">Actinoplanes derwentensis</name>
    <dbReference type="NCBI Taxonomy" id="113562"/>
    <lineage>
        <taxon>Bacteria</taxon>
        <taxon>Bacillati</taxon>
        <taxon>Actinomycetota</taxon>
        <taxon>Actinomycetes</taxon>
        <taxon>Micromonosporales</taxon>
        <taxon>Micromonosporaceae</taxon>
        <taxon>Actinoplanes</taxon>
    </lineage>
</organism>
<dbReference type="RefSeq" id="WP_092545479.1">
    <property type="nucleotide sequence ID" value="NZ_BOMJ01000005.1"/>
</dbReference>